<name>A0ABZ2PLX6_9NOCA</name>
<reference evidence="1 2" key="1">
    <citation type="submission" date="2024-03" db="EMBL/GenBank/DDBJ databases">
        <title>Natural products discovery in diverse microorganisms through a two-stage MS feature dereplication strategy.</title>
        <authorList>
            <person name="Zhang R."/>
        </authorList>
    </citation>
    <scope>NUCLEOTIDE SEQUENCE [LARGE SCALE GENOMIC DNA]</scope>
    <source>
        <strain evidence="1 2">18930</strain>
    </source>
</reference>
<protein>
    <recommendedName>
        <fullName evidence="3">Excreted virulence factor EspC, type VII ESX diderm</fullName>
    </recommendedName>
</protein>
<organism evidence="1 2">
    <name type="scientific">Rhodococcus sovatensis</name>
    <dbReference type="NCBI Taxonomy" id="1805840"/>
    <lineage>
        <taxon>Bacteria</taxon>
        <taxon>Bacillati</taxon>
        <taxon>Actinomycetota</taxon>
        <taxon>Actinomycetes</taxon>
        <taxon>Mycobacteriales</taxon>
        <taxon>Nocardiaceae</taxon>
        <taxon>Rhodococcus</taxon>
    </lineage>
</organism>
<gene>
    <name evidence="1" type="ORF">WDS16_23575</name>
</gene>
<keyword evidence="2" id="KW-1185">Reference proteome</keyword>
<sequence>MLLEVDAFALRVFSSSTKAIAADLEELSHAESLAVLVRAVPGTGVGALATRLDRIVSEQVGSASRKVGALADSLAASAVSYRNADDAHAVGLSAVAGSGARVVPKDL</sequence>
<dbReference type="Proteomes" id="UP001432000">
    <property type="component" value="Chromosome"/>
</dbReference>
<evidence type="ECO:0008006" key="3">
    <source>
        <dbReference type="Google" id="ProtNLM"/>
    </source>
</evidence>
<evidence type="ECO:0000313" key="2">
    <source>
        <dbReference type="Proteomes" id="UP001432000"/>
    </source>
</evidence>
<dbReference type="RefSeq" id="WP_338888166.1">
    <property type="nucleotide sequence ID" value="NZ_CP147846.1"/>
</dbReference>
<accession>A0ABZ2PLX6</accession>
<evidence type="ECO:0000313" key="1">
    <source>
        <dbReference type="EMBL" id="WXG68153.1"/>
    </source>
</evidence>
<dbReference type="EMBL" id="CP147846">
    <property type="protein sequence ID" value="WXG68153.1"/>
    <property type="molecule type" value="Genomic_DNA"/>
</dbReference>
<proteinExistence type="predicted"/>